<evidence type="ECO:0000313" key="2">
    <source>
        <dbReference type="Proteomes" id="UP000664132"/>
    </source>
</evidence>
<reference evidence="1" key="1">
    <citation type="submission" date="2021-02" db="EMBL/GenBank/DDBJ databases">
        <title>Genome sequence Cadophora malorum strain M34.</title>
        <authorList>
            <person name="Stefanovic E."/>
            <person name="Vu D."/>
            <person name="Scully C."/>
            <person name="Dijksterhuis J."/>
            <person name="Roader J."/>
            <person name="Houbraken J."/>
        </authorList>
    </citation>
    <scope>NUCLEOTIDE SEQUENCE</scope>
    <source>
        <strain evidence="1">M34</strain>
    </source>
</reference>
<sequence length="164" mass="18537">MTVDHEGTVQGIFAQIAADHKDFAMPVDEIGQLDPDRTLSQELRYTYTSFALLTSCEHTDSESQSRFDCIPVAGQPWDKAQKQYIQDGIKYLNKVKGSCGAPTPKELNLACNRISAFAQDMVNKCTSYNWLRTFTSGGYTKWVTRGQESDTENWSVFVRDDRTC</sequence>
<dbReference type="Proteomes" id="UP000664132">
    <property type="component" value="Unassembled WGS sequence"/>
</dbReference>
<accession>A0A8H7T347</accession>
<gene>
    <name evidence="1" type="ORF">IFR04_015341</name>
</gene>
<proteinExistence type="predicted"/>
<evidence type="ECO:0000313" key="1">
    <source>
        <dbReference type="EMBL" id="KAG4411518.1"/>
    </source>
</evidence>
<organism evidence="1 2">
    <name type="scientific">Cadophora malorum</name>
    <dbReference type="NCBI Taxonomy" id="108018"/>
    <lineage>
        <taxon>Eukaryota</taxon>
        <taxon>Fungi</taxon>
        <taxon>Dikarya</taxon>
        <taxon>Ascomycota</taxon>
        <taxon>Pezizomycotina</taxon>
        <taxon>Leotiomycetes</taxon>
        <taxon>Helotiales</taxon>
        <taxon>Ploettnerulaceae</taxon>
        <taxon>Cadophora</taxon>
    </lineage>
</organism>
<name>A0A8H7T347_9HELO</name>
<dbReference type="OrthoDB" id="3466524at2759"/>
<dbReference type="EMBL" id="JAFJYH010000466">
    <property type="protein sequence ID" value="KAG4411518.1"/>
    <property type="molecule type" value="Genomic_DNA"/>
</dbReference>
<keyword evidence="2" id="KW-1185">Reference proteome</keyword>
<comment type="caution">
    <text evidence="1">The sequence shown here is derived from an EMBL/GenBank/DDBJ whole genome shotgun (WGS) entry which is preliminary data.</text>
</comment>
<dbReference type="AlphaFoldDB" id="A0A8H7T347"/>
<protein>
    <submittedName>
        <fullName evidence="1">Uncharacterized protein</fullName>
    </submittedName>
</protein>